<dbReference type="InterPro" id="IPR029058">
    <property type="entry name" value="AB_hydrolase_fold"/>
</dbReference>
<keyword evidence="2" id="KW-1185">Reference proteome</keyword>
<dbReference type="GeneID" id="30200266"/>
<evidence type="ECO:0000313" key="1">
    <source>
        <dbReference type="EMBL" id="ODQ62517.1"/>
    </source>
</evidence>
<dbReference type="STRING" id="683960.A0A1E3PCA6"/>
<dbReference type="Proteomes" id="UP000094112">
    <property type="component" value="Unassembled WGS sequence"/>
</dbReference>
<protein>
    <recommendedName>
        <fullName evidence="3">Serine aminopeptidase S33 domain-containing protein</fullName>
    </recommendedName>
</protein>
<proteinExistence type="predicted"/>
<reference evidence="1 2" key="1">
    <citation type="journal article" date="2016" name="Proc. Natl. Acad. Sci. U.S.A.">
        <title>Comparative genomics of biotechnologically important yeasts.</title>
        <authorList>
            <person name="Riley R."/>
            <person name="Haridas S."/>
            <person name="Wolfe K.H."/>
            <person name="Lopes M.R."/>
            <person name="Hittinger C.T."/>
            <person name="Goeker M."/>
            <person name="Salamov A.A."/>
            <person name="Wisecaver J.H."/>
            <person name="Long T.M."/>
            <person name="Calvey C.H."/>
            <person name="Aerts A.L."/>
            <person name="Barry K.W."/>
            <person name="Choi C."/>
            <person name="Clum A."/>
            <person name="Coughlan A.Y."/>
            <person name="Deshpande S."/>
            <person name="Douglass A.P."/>
            <person name="Hanson S.J."/>
            <person name="Klenk H.-P."/>
            <person name="LaButti K.M."/>
            <person name="Lapidus A."/>
            <person name="Lindquist E.A."/>
            <person name="Lipzen A.M."/>
            <person name="Meier-Kolthoff J.P."/>
            <person name="Ohm R.A."/>
            <person name="Otillar R.P."/>
            <person name="Pangilinan J.L."/>
            <person name="Peng Y."/>
            <person name="Rokas A."/>
            <person name="Rosa C.A."/>
            <person name="Scheuner C."/>
            <person name="Sibirny A.A."/>
            <person name="Slot J.C."/>
            <person name="Stielow J.B."/>
            <person name="Sun H."/>
            <person name="Kurtzman C.P."/>
            <person name="Blackwell M."/>
            <person name="Grigoriev I.V."/>
            <person name="Jeffries T.W."/>
        </authorList>
    </citation>
    <scope>NUCLEOTIDE SEQUENCE [LARGE SCALE GENOMIC DNA]</scope>
    <source>
        <strain evidence="2">ATCC 58044 / CBS 1984 / NCYC 433 / NRRL Y-366-8</strain>
    </source>
</reference>
<sequence>MSSTADDSVQKETLLVAGLEVYAYYSKAKPNPFDPKSIGDDESLKVMFSLHGRNGSAQESDGLYRDLVTRYYKESPGQSLVIITFDHRNHGKRTVNKDRNKTWKEGNDSHGADMLSIIAGGVADVKTIYDYLPALVPGLSKYKKVTHVMSGISMGAMTTLRVAAQHPGIFSGAVSLIGSFDLTSSLMNRLHDFGRSALYKESYDSLSKSFEPRLYPRELFDVVAKDDTYCANNYDLDDKLKTFLMFGDHDNVIPSSCSEPFLTKHGKKFKSRKDFDSKEQFQAIKYNAGHEVTTEMREDWTTWLVKF</sequence>
<organism evidence="1 2">
    <name type="scientific">Wickerhamomyces anomalus (strain ATCC 58044 / CBS 1984 / NCYC 433 / NRRL Y-366-8)</name>
    <name type="common">Yeast</name>
    <name type="synonym">Hansenula anomala</name>
    <dbReference type="NCBI Taxonomy" id="683960"/>
    <lineage>
        <taxon>Eukaryota</taxon>
        <taxon>Fungi</taxon>
        <taxon>Dikarya</taxon>
        <taxon>Ascomycota</taxon>
        <taxon>Saccharomycotina</taxon>
        <taxon>Saccharomycetes</taxon>
        <taxon>Phaffomycetales</taxon>
        <taxon>Wickerhamomycetaceae</taxon>
        <taxon>Wickerhamomyces</taxon>
    </lineage>
</organism>
<dbReference type="SUPFAM" id="SSF53474">
    <property type="entry name" value="alpha/beta-Hydrolases"/>
    <property type="match status" value="1"/>
</dbReference>
<dbReference type="AlphaFoldDB" id="A0A1E3PCA6"/>
<dbReference type="OrthoDB" id="2152248at2759"/>
<dbReference type="RefSeq" id="XP_019041724.1">
    <property type="nucleotide sequence ID" value="XM_019183020.1"/>
</dbReference>
<dbReference type="EMBL" id="KV454208">
    <property type="protein sequence ID" value="ODQ62517.1"/>
    <property type="molecule type" value="Genomic_DNA"/>
</dbReference>
<name>A0A1E3PCA6_WICAA</name>
<evidence type="ECO:0008006" key="3">
    <source>
        <dbReference type="Google" id="ProtNLM"/>
    </source>
</evidence>
<evidence type="ECO:0000313" key="2">
    <source>
        <dbReference type="Proteomes" id="UP000094112"/>
    </source>
</evidence>
<dbReference type="Gene3D" id="3.40.50.1820">
    <property type="entry name" value="alpha/beta hydrolase"/>
    <property type="match status" value="1"/>
</dbReference>
<gene>
    <name evidence="1" type="ORF">WICANDRAFT_60574</name>
</gene>
<accession>A0A1E3PCA6</accession>